<dbReference type="Proteomes" id="UP001562159">
    <property type="component" value="Unassembled WGS sequence"/>
</dbReference>
<sequence>MIVIQMPNPVSTAEFGSSIVAVGDINPAIFSADWLFHNQLIGDGDRDAAIKSPATVVSHQATVCETDWFRLQALPNQLAIASKNALSPALRDLAEGIFLLLPHMPVTAIGFNFHGHYQVSNEADWHKVGDTLAPKAIWKEIFPEGDYYVGLANLQVKATHGSRGDALNSATDGITIQVMPSGLVKPGVFLTLNDHRGSLTSEIGEKNPAEKAAALVAAEWDQTWDFATRTFEALLNKTIAYEGS</sequence>
<gene>
    <name evidence="1" type="ORF">AB7878_18060</name>
</gene>
<dbReference type="EMBL" id="JBGBPY010000001">
    <property type="protein sequence ID" value="MEY2184319.1"/>
    <property type="molecule type" value="Genomic_DNA"/>
</dbReference>
<organism evidence="1 2">
    <name type="scientific">Rhodanobacter humi</name>
    <dbReference type="NCBI Taxonomy" id="1888173"/>
    <lineage>
        <taxon>Bacteria</taxon>
        <taxon>Pseudomonadati</taxon>
        <taxon>Pseudomonadota</taxon>
        <taxon>Gammaproteobacteria</taxon>
        <taxon>Lysobacterales</taxon>
        <taxon>Rhodanobacteraceae</taxon>
        <taxon>Rhodanobacter</taxon>
    </lineage>
</organism>
<proteinExistence type="predicted"/>
<keyword evidence="2" id="KW-1185">Reference proteome</keyword>
<evidence type="ECO:0000313" key="2">
    <source>
        <dbReference type="Proteomes" id="UP001562159"/>
    </source>
</evidence>
<protein>
    <recommendedName>
        <fullName evidence="3">TIGR04255 family protein</fullName>
    </recommendedName>
</protein>
<accession>A0ABV4AVA1</accession>
<evidence type="ECO:0008006" key="3">
    <source>
        <dbReference type="Google" id="ProtNLM"/>
    </source>
</evidence>
<reference evidence="1 2" key="1">
    <citation type="submission" date="2024-07" db="EMBL/GenBank/DDBJ databases">
        <title>Molecular mechanisms and environmental adaptations of flagellar loss and biofilm growth of Rhodanobacter under environmental stress.</title>
        <authorList>
            <person name="Chen M."/>
        </authorList>
    </citation>
    <scope>NUCLEOTIDE SEQUENCE [LARGE SCALE GENOMIC DNA]</scope>
    <source>
        <strain evidence="1 2">RS22</strain>
    </source>
</reference>
<name>A0ABV4AVA1_9GAMM</name>
<evidence type="ECO:0000313" key="1">
    <source>
        <dbReference type="EMBL" id="MEY2184319.1"/>
    </source>
</evidence>
<comment type="caution">
    <text evidence="1">The sequence shown here is derived from an EMBL/GenBank/DDBJ whole genome shotgun (WGS) entry which is preliminary data.</text>
</comment>